<dbReference type="InterPro" id="IPR053168">
    <property type="entry name" value="Glutamic_endopeptidase"/>
</dbReference>
<dbReference type="PROSITE" id="PS52045">
    <property type="entry name" value="NEPROSIN_PEP_CD"/>
    <property type="match status" value="1"/>
</dbReference>
<proteinExistence type="predicted"/>
<dbReference type="Pfam" id="PF03080">
    <property type="entry name" value="Neprosin"/>
    <property type="match status" value="1"/>
</dbReference>
<sequence length="417" mass="45803">MANSWGIDAFYYTGFLFYLITIAQSLNTEELSTQSVEFEDEYGDIFHCVDIYKQPALDHPLLKNHIIQLRPSSIPTDFNVDVSSPNATSQFSVKKRGCPAGRVPIPQTKKGNLLSMFGTTKLVKTTDNGADIGPWWAAYQTKESTYCGGSALISVYGLELGSDQCSLAGIWVENDDGQMNNVVAGWTVCPETLGDTRTRFFIKWTADDYQTTGCTNLDCPGFVQIHKTFTPGSVLGPVSTYAGNQFYLPINIHRDQKTGNWWLNIGENTIGYWPGSLFTSLNNCATTISWGGAALSLGPKPPMGSGHFPDEGFGRAATVKNIQVQTAIGKEVGVQPNELSPSIIFYNCYRVGDPTFEVATDGLQFYFGGPGESDESEGESSETTKVVFGKGKRVPIVLRPKTLHHRQNPAWDILRIQ</sequence>
<name>A0AAV9E9P5_ACOCL</name>
<dbReference type="EMBL" id="JAUJYO010000009">
    <property type="protein sequence ID" value="KAK1308722.1"/>
    <property type="molecule type" value="Genomic_DNA"/>
</dbReference>
<organism evidence="2 3">
    <name type="scientific">Acorus calamus</name>
    <name type="common">Sweet flag</name>
    <dbReference type="NCBI Taxonomy" id="4465"/>
    <lineage>
        <taxon>Eukaryota</taxon>
        <taxon>Viridiplantae</taxon>
        <taxon>Streptophyta</taxon>
        <taxon>Embryophyta</taxon>
        <taxon>Tracheophyta</taxon>
        <taxon>Spermatophyta</taxon>
        <taxon>Magnoliopsida</taxon>
        <taxon>Liliopsida</taxon>
        <taxon>Acoraceae</taxon>
        <taxon>Acorus</taxon>
    </lineage>
</organism>
<dbReference type="AlphaFoldDB" id="A0AAV9E9P5"/>
<dbReference type="Pfam" id="PF14365">
    <property type="entry name" value="Neprosin_AP"/>
    <property type="match status" value="1"/>
</dbReference>
<reference evidence="2" key="2">
    <citation type="submission" date="2023-06" db="EMBL/GenBank/DDBJ databases">
        <authorList>
            <person name="Ma L."/>
            <person name="Liu K.-W."/>
            <person name="Li Z."/>
            <person name="Hsiao Y.-Y."/>
            <person name="Qi Y."/>
            <person name="Fu T."/>
            <person name="Tang G."/>
            <person name="Zhang D."/>
            <person name="Sun W.-H."/>
            <person name="Liu D.-K."/>
            <person name="Li Y."/>
            <person name="Chen G.-Z."/>
            <person name="Liu X.-D."/>
            <person name="Liao X.-Y."/>
            <person name="Jiang Y.-T."/>
            <person name="Yu X."/>
            <person name="Hao Y."/>
            <person name="Huang J."/>
            <person name="Zhao X.-W."/>
            <person name="Ke S."/>
            <person name="Chen Y.-Y."/>
            <person name="Wu W.-L."/>
            <person name="Hsu J.-L."/>
            <person name="Lin Y.-F."/>
            <person name="Huang M.-D."/>
            <person name="Li C.-Y."/>
            <person name="Huang L."/>
            <person name="Wang Z.-W."/>
            <person name="Zhao X."/>
            <person name="Zhong W.-Y."/>
            <person name="Peng D.-H."/>
            <person name="Ahmad S."/>
            <person name="Lan S."/>
            <person name="Zhang J.-S."/>
            <person name="Tsai W.-C."/>
            <person name="Van De Peer Y."/>
            <person name="Liu Z.-J."/>
        </authorList>
    </citation>
    <scope>NUCLEOTIDE SEQUENCE</scope>
    <source>
        <strain evidence="2">CP</strain>
        <tissue evidence="2">Leaves</tissue>
    </source>
</reference>
<evidence type="ECO:0000259" key="1">
    <source>
        <dbReference type="PROSITE" id="PS52045"/>
    </source>
</evidence>
<dbReference type="PANTHER" id="PTHR31589:SF110">
    <property type="entry name" value="PROTEIN, PUTATIVE (DUF239)-RELATED"/>
    <property type="match status" value="1"/>
</dbReference>
<evidence type="ECO:0000313" key="3">
    <source>
        <dbReference type="Proteomes" id="UP001180020"/>
    </source>
</evidence>
<accession>A0AAV9E9P5</accession>
<protein>
    <recommendedName>
        <fullName evidence="1">Neprosin PEP catalytic domain-containing protein</fullName>
    </recommendedName>
</protein>
<dbReference type="PANTHER" id="PTHR31589">
    <property type="entry name" value="PROTEIN, PUTATIVE (DUF239)-RELATED-RELATED"/>
    <property type="match status" value="1"/>
</dbReference>
<dbReference type="Proteomes" id="UP001180020">
    <property type="component" value="Unassembled WGS sequence"/>
</dbReference>
<gene>
    <name evidence="2" type="ORF">QJS10_CPA09g00786</name>
</gene>
<dbReference type="InterPro" id="IPR004314">
    <property type="entry name" value="Neprosin"/>
</dbReference>
<comment type="caution">
    <text evidence="2">The sequence shown here is derived from an EMBL/GenBank/DDBJ whole genome shotgun (WGS) entry which is preliminary data.</text>
</comment>
<reference evidence="2" key="1">
    <citation type="journal article" date="2023" name="Nat. Commun.">
        <title>Diploid and tetraploid genomes of Acorus and the evolution of monocots.</title>
        <authorList>
            <person name="Ma L."/>
            <person name="Liu K.W."/>
            <person name="Li Z."/>
            <person name="Hsiao Y.Y."/>
            <person name="Qi Y."/>
            <person name="Fu T."/>
            <person name="Tang G.D."/>
            <person name="Zhang D."/>
            <person name="Sun W.H."/>
            <person name="Liu D.K."/>
            <person name="Li Y."/>
            <person name="Chen G.Z."/>
            <person name="Liu X.D."/>
            <person name="Liao X.Y."/>
            <person name="Jiang Y.T."/>
            <person name="Yu X."/>
            <person name="Hao Y."/>
            <person name="Huang J."/>
            <person name="Zhao X.W."/>
            <person name="Ke S."/>
            <person name="Chen Y.Y."/>
            <person name="Wu W.L."/>
            <person name="Hsu J.L."/>
            <person name="Lin Y.F."/>
            <person name="Huang M.D."/>
            <person name="Li C.Y."/>
            <person name="Huang L."/>
            <person name="Wang Z.W."/>
            <person name="Zhao X."/>
            <person name="Zhong W.Y."/>
            <person name="Peng D.H."/>
            <person name="Ahmad S."/>
            <person name="Lan S."/>
            <person name="Zhang J.S."/>
            <person name="Tsai W.C."/>
            <person name="Van de Peer Y."/>
            <person name="Liu Z.J."/>
        </authorList>
    </citation>
    <scope>NUCLEOTIDE SEQUENCE</scope>
    <source>
        <strain evidence="2">CP</strain>
    </source>
</reference>
<dbReference type="Gene3D" id="3.90.1320.10">
    <property type="entry name" value="Outer-capsid protein sigma 3, large lobe"/>
    <property type="match status" value="1"/>
</dbReference>
<dbReference type="InterPro" id="IPR025521">
    <property type="entry name" value="Neprosin_propep"/>
</dbReference>
<evidence type="ECO:0000313" key="2">
    <source>
        <dbReference type="EMBL" id="KAK1308722.1"/>
    </source>
</evidence>
<feature type="domain" description="Neprosin PEP catalytic" evidence="1">
    <location>
        <begin position="127"/>
        <end position="374"/>
    </location>
</feature>
<keyword evidence="3" id="KW-1185">Reference proteome</keyword>